<keyword evidence="1" id="KW-0051">Antiviral defense</keyword>
<evidence type="ECO:0000256" key="1">
    <source>
        <dbReference type="ARBA" id="ARBA00023118"/>
    </source>
</evidence>
<feature type="domain" description="CRISPR type III-associated protein" evidence="2">
    <location>
        <begin position="94"/>
        <end position="266"/>
    </location>
</feature>
<dbReference type="InterPro" id="IPR010172">
    <property type="entry name" value="CRISPR-assoc_prot_TM1791"/>
</dbReference>
<reference evidence="3 4" key="1">
    <citation type="submission" date="2016-10" db="EMBL/GenBank/DDBJ databases">
        <authorList>
            <person name="de Groot N.N."/>
        </authorList>
    </citation>
    <scope>NUCLEOTIDE SEQUENCE [LARGE SCALE GENOMIC DNA]</scope>
    <source>
        <strain evidence="3 4">DSM 44778</strain>
    </source>
</reference>
<dbReference type="GO" id="GO:0051607">
    <property type="term" value="P:defense response to virus"/>
    <property type="evidence" value="ECO:0007669"/>
    <property type="project" value="UniProtKB-KW"/>
</dbReference>
<dbReference type="InterPro" id="IPR005537">
    <property type="entry name" value="RAMP_III_fam"/>
</dbReference>
<dbReference type="EMBL" id="FORR01000016">
    <property type="protein sequence ID" value="SFJ66315.1"/>
    <property type="molecule type" value="Genomic_DNA"/>
</dbReference>
<protein>
    <submittedName>
        <fullName evidence="3">CRISPR-associated protein Cmr6</fullName>
    </submittedName>
</protein>
<accession>A0A1I3T5R0</accession>
<dbReference type="PANTHER" id="PTHR39965:SF1">
    <property type="entry name" value="CRISPR SYSTEM CMR SUBUNIT CMR6"/>
    <property type="match status" value="1"/>
</dbReference>
<gene>
    <name evidence="3" type="ORF">SAMN05421852_11619</name>
</gene>
<evidence type="ECO:0000313" key="4">
    <source>
        <dbReference type="Proteomes" id="UP000199545"/>
    </source>
</evidence>
<dbReference type="STRING" id="46223.SAMN05421852_11619"/>
<name>A0A1I3T5R0_9BACL</name>
<keyword evidence="4" id="KW-1185">Reference proteome</keyword>
<evidence type="ECO:0000313" key="3">
    <source>
        <dbReference type="EMBL" id="SFJ66315.1"/>
    </source>
</evidence>
<dbReference type="Pfam" id="PF03787">
    <property type="entry name" value="RAMPs"/>
    <property type="match status" value="1"/>
</dbReference>
<dbReference type="AlphaFoldDB" id="A0A1I3T5R0"/>
<evidence type="ECO:0000259" key="2">
    <source>
        <dbReference type="Pfam" id="PF03787"/>
    </source>
</evidence>
<dbReference type="NCBIfam" id="TIGR01898">
    <property type="entry name" value="cas_TM1791_cmr6"/>
    <property type="match status" value="1"/>
</dbReference>
<dbReference type="RefSeq" id="WP_093231039.1">
    <property type="nucleotide sequence ID" value="NZ_FORR01000016.1"/>
</dbReference>
<sequence length="280" mass="32466">MSTNSFLPLYNQRNHSLRTCPEQANIGLWYDKFCDTWELVYKQGDWEKTWNKQKAYWTDKVAGKIVGDQQQLDELVRERYLSLVKQYRGNMLFMRTISRFVTGIGRPHPVENGMSWHHTLSVPYLAGSSVKGMVRAWTEQWMEEQVSKKELDRIFGPDDPDLREVGHILFLDAVPVQPVKLEKEIITVHYQDYYRRPYLYTPVDSGNPKPNPFLCVAAGVTFVFPILPRSAYAGYKEDVKKVSNWLKQALEWSGAGAKTSSGYGRFTEDHRFDELRSVLG</sequence>
<dbReference type="OrthoDB" id="9813956at2"/>
<proteinExistence type="predicted"/>
<organism evidence="3 4">
    <name type="scientific">Thermoflavimicrobium dichotomicum</name>
    <dbReference type="NCBI Taxonomy" id="46223"/>
    <lineage>
        <taxon>Bacteria</taxon>
        <taxon>Bacillati</taxon>
        <taxon>Bacillota</taxon>
        <taxon>Bacilli</taxon>
        <taxon>Bacillales</taxon>
        <taxon>Thermoactinomycetaceae</taxon>
        <taxon>Thermoflavimicrobium</taxon>
    </lineage>
</organism>
<dbReference type="Proteomes" id="UP000199545">
    <property type="component" value="Unassembled WGS sequence"/>
</dbReference>
<dbReference type="PANTHER" id="PTHR39965">
    <property type="entry name" value="CRISPR SYSTEM CMR SUBUNIT CMR6"/>
    <property type="match status" value="1"/>
</dbReference>